<accession>A0ABS2BHN5</accession>
<organism evidence="1 2">
    <name type="scientific">Jeongeupia naejangsanensis</name>
    <dbReference type="NCBI Taxonomy" id="613195"/>
    <lineage>
        <taxon>Bacteria</taxon>
        <taxon>Pseudomonadati</taxon>
        <taxon>Pseudomonadota</taxon>
        <taxon>Betaproteobacteria</taxon>
        <taxon>Neisseriales</taxon>
        <taxon>Chitinibacteraceae</taxon>
        <taxon>Jeongeupia</taxon>
    </lineage>
</organism>
<evidence type="ECO:0000313" key="1">
    <source>
        <dbReference type="EMBL" id="MBM3115119.1"/>
    </source>
</evidence>
<name>A0ABS2BHN5_9NEIS</name>
<gene>
    <name evidence="1" type="ORF">JMJ54_04685</name>
</gene>
<protein>
    <submittedName>
        <fullName evidence="1">Uncharacterized protein</fullName>
    </submittedName>
</protein>
<dbReference type="Proteomes" id="UP000809431">
    <property type="component" value="Unassembled WGS sequence"/>
</dbReference>
<keyword evidence="2" id="KW-1185">Reference proteome</keyword>
<evidence type="ECO:0000313" key="2">
    <source>
        <dbReference type="Proteomes" id="UP000809431"/>
    </source>
</evidence>
<proteinExistence type="predicted"/>
<comment type="caution">
    <text evidence="1">The sequence shown here is derived from an EMBL/GenBank/DDBJ whole genome shotgun (WGS) entry which is preliminary data.</text>
</comment>
<dbReference type="RefSeq" id="WP_203536765.1">
    <property type="nucleotide sequence ID" value="NZ_JAESND010000001.1"/>
</dbReference>
<reference evidence="1 2" key="1">
    <citation type="submission" date="2021-01" db="EMBL/GenBank/DDBJ databases">
        <title>Draft Genome Sequence and Polyhydroxyalkanoate Biosynthetic Potential of Jeongeupia naejangsanensis Type Strain DSM 24253.</title>
        <authorList>
            <person name="Turrini P."/>
            <person name="Artuso I."/>
            <person name="Lugli G.A."/>
            <person name="Frangipani E."/>
            <person name="Ventura M."/>
            <person name="Visca P."/>
        </authorList>
    </citation>
    <scope>NUCLEOTIDE SEQUENCE [LARGE SCALE GENOMIC DNA]</scope>
    <source>
        <strain evidence="1 2">DSM 24253</strain>
    </source>
</reference>
<dbReference type="EMBL" id="JAESND010000001">
    <property type="protein sequence ID" value="MBM3115119.1"/>
    <property type="molecule type" value="Genomic_DNA"/>
</dbReference>
<sequence length="140" mass="14727">MSHPSNTITLAIFDHESELLHKAWLVDLAPKGDELAGEFRITLDHKDYAIPVSGKVTQTPGGGTTLLNGADGRFSVSINLVMGPYIPGYTGGILFGNTVQAKQCFFLGTPEGMPAALAGSDLSLDALAAQARQLETAQAQ</sequence>